<name>M2NMB7_BAUPA</name>
<dbReference type="HOGENOM" id="CLU_2721831_0_0_1"/>
<gene>
    <name evidence="1" type="ORF">BAUCODRAFT_30811</name>
</gene>
<evidence type="ECO:0000313" key="1">
    <source>
        <dbReference type="EMBL" id="EMD00326.1"/>
    </source>
</evidence>
<dbReference type="KEGG" id="bcom:BAUCODRAFT_30811"/>
<accession>M2NMB7</accession>
<sequence>MFRSSGVAKTVRTAVELREAIVAKDTAQGCDAAVNDLKSRRNGVLEGFFDWNRCCKFDMTTASMFGRGYRRG</sequence>
<protein>
    <submittedName>
        <fullName evidence="1">Uncharacterized protein</fullName>
    </submittedName>
</protein>
<organism evidence="1 2">
    <name type="scientific">Baudoinia panamericana (strain UAMH 10762)</name>
    <name type="common">Angels' share fungus</name>
    <name type="synonym">Baudoinia compniacensis (strain UAMH 10762)</name>
    <dbReference type="NCBI Taxonomy" id="717646"/>
    <lineage>
        <taxon>Eukaryota</taxon>
        <taxon>Fungi</taxon>
        <taxon>Dikarya</taxon>
        <taxon>Ascomycota</taxon>
        <taxon>Pezizomycotina</taxon>
        <taxon>Dothideomycetes</taxon>
        <taxon>Dothideomycetidae</taxon>
        <taxon>Mycosphaerellales</taxon>
        <taxon>Teratosphaeriaceae</taxon>
        <taxon>Baudoinia</taxon>
    </lineage>
</organism>
<dbReference type="RefSeq" id="XP_007672826.1">
    <property type="nucleotide sequence ID" value="XM_007674636.1"/>
</dbReference>
<dbReference type="EMBL" id="KB445551">
    <property type="protein sequence ID" value="EMD00326.1"/>
    <property type="molecule type" value="Genomic_DNA"/>
</dbReference>
<evidence type="ECO:0000313" key="2">
    <source>
        <dbReference type="Proteomes" id="UP000011761"/>
    </source>
</evidence>
<keyword evidence="2" id="KW-1185">Reference proteome</keyword>
<reference evidence="1 2" key="1">
    <citation type="journal article" date="2012" name="PLoS Pathog.">
        <title>Diverse lifestyles and strategies of plant pathogenesis encoded in the genomes of eighteen Dothideomycetes fungi.</title>
        <authorList>
            <person name="Ohm R.A."/>
            <person name="Feau N."/>
            <person name="Henrissat B."/>
            <person name="Schoch C.L."/>
            <person name="Horwitz B.A."/>
            <person name="Barry K.W."/>
            <person name="Condon B.J."/>
            <person name="Copeland A.C."/>
            <person name="Dhillon B."/>
            <person name="Glaser F."/>
            <person name="Hesse C.N."/>
            <person name="Kosti I."/>
            <person name="LaButti K."/>
            <person name="Lindquist E.A."/>
            <person name="Lucas S."/>
            <person name="Salamov A.A."/>
            <person name="Bradshaw R.E."/>
            <person name="Ciuffetti L."/>
            <person name="Hamelin R.C."/>
            <person name="Kema G.H.J."/>
            <person name="Lawrence C."/>
            <person name="Scott J.A."/>
            <person name="Spatafora J.W."/>
            <person name="Turgeon B.G."/>
            <person name="de Wit P.J.G.M."/>
            <person name="Zhong S."/>
            <person name="Goodwin S.B."/>
            <person name="Grigoriev I.V."/>
        </authorList>
    </citation>
    <scope>NUCLEOTIDE SEQUENCE [LARGE SCALE GENOMIC DNA]</scope>
    <source>
        <strain evidence="1 2">UAMH 10762</strain>
    </source>
</reference>
<dbReference type="AlphaFoldDB" id="M2NMB7"/>
<dbReference type="GeneID" id="19111316"/>
<dbReference type="Proteomes" id="UP000011761">
    <property type="component" value="Unassembled WGS sequence"/>
</dbReference>
<proteinExistence type="predicted"/>